<dbReference type="InterPro" id="IPR036188">
    <property type="entry name" value="FAD/NAD-bd_sf"/>
</dbReference>
<organism evidence="6 7">
    <name type="scientific">Aspergillus kawachii</name>
    <name type="common">White koji mold</name>
    <name type="synonym">Aspergillus awamori var. kawachi</name>
    <dbReference type="NCBI Taxonomy" id="1069201"/>
    <lineage>
        <taxon>Eukaryota</taxon>
        <taxon>Fungi</taxon>
        <taxon>Dikarya</taxon>
        <taxon>Ascomycota</taxon>
        <taxon>Pezizomycotina</taxon>
        <taxon>Eurotiomycetes</taxon>
        <taxon>Eurotiomycetidae</taxon>
        <taxon>Eurotiales</taxon>
        <taxon>Aspergillaceae</taxon>
        <taxon>Aspergillus</taxon>
        <taxon>Aspergillus subgen. Circumdati</taxon>
    </lineage>
</organism>
<evidence type="ECO:0000259" key="5">
    <source>
        <dbReference type="Pfam" id="PF01494"/>
    </source>
</evidence>
<dbReference type="PANTHER" id="PTHR47356:SF2">
    <property type="entry name" value="FAD-BINDING DOMAIN-CONTAINING PROTEIN-RELATED"/>
    <property type="match status" value="1"/>
</dbReference>
<dbReference type="EMBL" id="BCWF01000001">
    <property type="protein sequence ID" value="GAT18516.1"/>
    <property type="molecule type" value="Genomic_DNA"/>
</dbReference>
<dbReference type="GO" id="GO:0004497">
    <property type="term" value="F:monooxygenase activity"/>
    <property type="evidence" value="ECO:0007669"/>
    <property type="project" value="UniProtKB-KW"/>
</dbReference>
<keyword evidence="6" id="KW-0503">Monooxygenase</keyword>
<dbReference type="GO" id="GO:0071949">
    <property type="term" value="F:FAD binding"/>
    <property type="evidence" value="ECO:0007669"/>
    <property type="project" value="InterPro"/>
</dbReference>
<dbReference type="InterPro" id="IPR050562">
    <property type="entry name" value="FAD_mOase_fung"/>
</dbReference>
<dbReference type="PANTHER" id="PTHR47356">
    <property type="entry name" value="FAD-DEPENDENT MONOOXYGENASE ASQG-RELATED"/>
    <property type="match status" value="1"/>
</dbReference>
<protein>
    <submittedName>
        <fullName evidence="6">Monooxygenase</fullName>
    </submittedName>
</protein>
<reference evidence="6 7" key="1">
    <citation type="journal article" date="2016" name="DNA Res.">
        <title>Genome sequence of Aspergillus luchuensis NBRC 4314.</title>
        <authorList>
            <person name="Yamada O."/>
            <person name="Machida M."/>
            <person name="Hosoyama A."/>
            <person name="Goto M."/>
            <person name="Takahashi T."/>
            <person name="Futagami T."/>
            <person name="Yamagata Y."/>
            <person name="Takeuchi M."/>
            <person name="Kobayashi T."/>
            <person name="Koike H."/>
            <person name="Abe K."/>
            <person name="Asai K."/>
            <person name="Arita M."/>
            <person name="Fujita N."/>
            <person name="Fukuda K."/>
            <person name="Higa K."/>
            <person name="Horikawa H."/>
            <person name="Ishikawa T."/>
            <person name="Jinno K."/>
            <person name="Kato Y."/>
            <person name="Kirimura K."/>
            <person name="Mizutani O."/>
            <person name="Nakasone K."/>
            <person name="Sano M."/>
            <person name="Shiraishi Y."/>
            <person name="Tsukahara M."/>
            <person name="Gomi K."/>
        </authorList>
    </citation>
    <scope>NUCLEOTIDE SEQUENCE [LARGE SCALE GENOMIC DNA]</scope>
    <source>
        <strain evidence="6 7">RIB 2604</strain>
    </source>
</reference>
<evidence type="ECO:0000256" key="3">
    <source>
        <dbReference type="ARBA" id="ARBA00022827"/>
    </source>
</evidence>
<dbReference type="Gene3D" id="3.50.50.60">
    <property type="entry name" value="FAD/NAD(P)-binding domain"/>
    <property type="match status" value="1"/>
</dbReference>
<evidence type="ECO:0000313" key="7">
    <source>
        <dbReference type="Proteomes" id="UP000075230"/>
    </source>
</evidence>
<keyword evidence="4" id="KW-0560">Oxidoreductase</keyword>
<dbReference type="SUPFAM" id="SSF51905">
    <property type="entry name" value="FAD/NAD(P)-binding domain"/>
    <property type="match status" value="1"/>
</dbReference>
<reference evidence="7" key="2">
    <citation type="submission" date="2016-02" db="EMBL/GenBank/DDBJ databases">
        <title>Genome sequencing of Aspergillus luchuensis NBRC 4314.</title>
        <authorList>
            <person name="Yamada O."/>
        </authorList>
    </citation>
    <scope>NUCLEOTIDE SEQUENCE [LARGE SCALE GENOMIC DNA]</scope>
    <source>
        <strain evidence="7">RIB 2604</strain>
    </source>
</reference>
<dbReference type="Proteomes" id="UP000075230">
    <property type="component" value="Unassembled WGS sequence"/>
</dbReference>
<dbReference type="InterPro" id="IPR002938">
    <property type="entry name" value="FAD-bd"/>
</dbReference>
<sequence>MPTKSLKVVIVGGSIAGLLLANALARQEIDFVVLEARSEAAPCDGAGLCLLSSGARILDQLGIFEDIQYHGGPISVQRIWRDDGKLLGHTEGLALITARYVTTTRKVTL</sequence>
<evidence type="ECO:0000256" key="1">
    <source>
        <dbReference type="ARBA" id="ARBA00007992"/>
    </source>
</evidence>
<accession>A0A146EWV6</accession>
<evidence type="ECO:0000313" key="6">
    <source>
        <dbReference type="EMBL" id="GAT18516.1"/>
    </source>
</evidence>
<dbReference type="VEuPathDB" id="FungiDB:ASPFODRAFT_720171"/>
<keyword evidence="3" id="KW-0274">FAD</keyword>
<name>A0A146EWV6_ASPKA</name>
<gene>
    <name evidence="6" type="ORF">RIB2604_00100090</name>
</gene>
<dbReference type="Pfam" id="PF01494">
    <property type="entry name" value="FAD_binding_3"/>
    <property type="match status" value="1"/>
</dbReference>
<dbReference type="AlphaFoldDB" id="A0A146EWV6"/>
<comment type="caution">
    <text evidence="6">The sequence shown here is derived from an EMBL/GenBank/DDBJ whole genome shotgun (WGS) entry which is preliminary data.</text>
</comment>
<evidence type="ECO:0000256" key="4">
    <source>
        <dbReference type="ARBA" id="ARBA00023002"/>
    </source>
</evidence>
<feature type="domain" description="FAD-binding" evidence="5">
    <location>
        <begin position="6"/>
        <end position="83"/>
    </location>
</feature>
<comment type="similarity">
    <text evidence="1">Belongs to the paxM FAD-dependent monooxygenase family.</text>
</comment>
<proteinExistence type="inferred from homology"/>
<evidence type="ECO:0000256" key="2">
    <source>
        <dbReference type="ARBA" id="ARBA00022630"/>
    </source>
</evidence>
<keyword evidence="2" id="KW-0285">Flavoprotein</keyword>